<organism evidence="2 3">
    <name type="scientific">Candidatus Accumulibacter phosphatis</name>
    <dbReference type="NCBI Taxonomy" id="327160"/>
    <lineage>
        <taxon>Bacteria</taxon>
        <taxon>Pseudomonadati</taxon>
        <taxon>Pseudomonadota</taxon>
        <taxon>Betaproteobacteria</taxon>
        <taxon>Candidatus Accumulibacter</taxon>
    </lineage>
</organism>
<accession>A0A080LRJ3</accession>
<reference evidence="2 3" key="1">
    <citation type="submission" date="2014-02" db="EMBL/GenBank/DDBJ databases">
        <title>Expanding our view of genomic diversity in Candidatus Accumulibacter clades.</title>
        <authorList>
            <person name="Skennerton C.T."/>
            <person name="Barr J.J."/>
            <person name="Slater F.R."/>
            <person name="Bond P.L."/>
            <person name="Tyson G.W."/>
        </authorList>
    </citation>
    <scope>NUCLEOTIDE SEQUENCE [LARGE SCALE GENOMIC DNA]</scope>
    <source>
        <strain evidence="3">BA-91</strain>
    </source>
</reference>
<feature type="region of interest" description="Disordered" evidence="1">
    <location>
        <begin position="1"/>
        <end position="45"/>
    </location>
</feature>
<protein>
    <submittedName>
        <fullName evidence="2">Uncharacterized protein</fullName>
    </submittedName>
</protein>
<name>A0A080LRJ3_9PROT</name>
<dbReference type="EMBL" id="JDVG02000642">
    <property type="protein sequence ID" value="KFB70808.1"/>
    <property type="molecule type" value="Genomic_DNA"/>
</dbReference>
<sequence length="45" mass="4861">MAKSQLRSNREVKKPKQPQKPVVPTTPFGGTSSSAGSHTPEVKKK</sequence>
<gene>
    <name evidence="2" type="ORF">AW09_004075</name>
</gene>
<evidence type="ECO:0000313" key="3">
    <source>
        <dbReference type="Proteomes" id="UP000020077"/>
    </source>
</evidence>
<dbReference type="Proteomes" id="UP000020077">
    <property type="component" value="Unassembled WGS sequence"/>
</dbReference>
<proteinExistence type="predicted"/>
<dbReference type="AlphaFoldDB" id="A0A080LRJ3"/>
<evidence type="ECO:0000256" key="1">
    <source>
        <dbReference type="SAM" id="MobiDB-lite"/>
    </source>
</evidence>
<feature type="compositionally biased region" description="Polar residues" evidence="1">
    <location>
        <begin position="28"/>
        <end position="37"/>
    </location>
</feature>
<evidence type="ECO:0000313" key="2">
    <source>
        <dbReference type="EMBL" id="KFB70808.1"/>
    </source>
</evidence>
<comment type="caution">
    <text evidence="2">The sequence shown here is derived from an EMBL/GenBank/DDBJ whole genome shotgun (WGS) entry which is preliminary data.</text>
</comment>